<dbReference type="AlphaFoldDB" id="A0AAD7B448"/>
<keyword evidence="2" id="KW-1185">Reference proteome</keyword>
<protein>
    <submittedName>
        <fullName evidence="1">Uncharacterized protein</fullName>
    </submittedName>
</protein>
<sequence length="298" mass="33226">MLYLSSQRASLETCVAILHCTPQLFKLRLSFVYSAPNGLPPPSPPITKRLVLWRLSTLSFQSALCSGILEHLTLPALQIFTTDMDDVGGHAQLLSFTQLVARSNCVLRALTLDMTFMTNEEGIFNEWIQNGALQSLRVLTLQRPGPRDRSQFTEFLNLLVSNQPPLLPSLESLRVEGCDFHVRLPHLVRMLSARRAGNNDLVALQSFDLSFEEDGDDPAYSSGHIGVLEEPELEDALLELRRLREGGLRVDIQSNAEFYTGNVNVALLQVFAGHDLPVCGLSFLVNPGFHTRLREDSE</sequence>
<comment type="caution">
    <text evidence="1">The sequence shown here is derived from an EMBL/GenBank/DDBJ whole genome shotgun (WGS) entry which is preliminary data.</text>
</comment>
<proteinExistence type="predicted"/>
<evidence type="ECO:0000313" key="2">
    <source>
        <dbReference type="Proteomes" id="UP001221142"/>
    </source>
</evidence>
<accession>A0AAD7B448</accession>
<dbReference type="Proteomes" id="UP001221142">
    <property type="component" value="Unassembled WGS sequence"/>
</dbReference>
<dbReference type="InterPro" id="IPR032675">
    <property type="entry name" value="LRR_dom_sf"/>
</dbReference>
<evidence type="ECO:0000313" key="1">
    <source>
        <dbReference type="EMBL" id="KAJ7609953.1"/>
    </source>
</evidence>
<reference evidence="1" key="1">
    <citation type="submission" date="2023-03" db="EMBL/GenBank/DDBJ databases">
        <title>Massive genome expansion in bonnet fungi (Mycena s.s.) driven by repeated elements and novel gene families across ecological guilds.</title>
        <authorList>
            <consortium name="Lawrence Berkeley National Laboratory"/>
            <person name="Harder C.B."/>
            <person name="Miyauchi S."/>
            <person name="Viragh M."/>
            <person name="Kuo A."/>
            <person name="Thoen E."/>
            <person name="Andreopoulos B."/>
            <person name="Lu D."/>
            <person name="Skrede I."/>
            <person name="Drula E."/>
            <person name="Henrissat B."/>
            <person name="Morin E."/>
            <person name="Kohler A."/>
            <person name="Barry K."/>
            <person name="LaButti K."/>
            <person name="Morin E."/>
            <person name="Salamov A."/>
            <person name="Lipzen A."/>
            <person name="Mereny Z."/>
            <person name="Hegedus B."/>
            <person name="Baldrian P."/>
            <person name="Stursova M."/>
            <person name="Weitz H."/>
            <person name="Taylor A."/>
            <person name="Grigoriev I.V."/>
            <person name="Nagy L.G."/>
            <person name="Martin F."/>
            <person name="Kauserud H."/>
        </authorList>
    </citation>
    <scope>NUCLEOTIDE SEQUENCE</scope>
    <source>
        <strain evidence="1">9284</strain>
    </source>
</reference>
<dbReference type="EMBL" id="JARKIF010000037">
    <property type="protein sequence ID" value="KAJ7609953.1"/>
    <property type="molecule type" value="Genomic_DNA"/>
</dbReference>
<organism evidence="1 2">
    <name type="scientific">Roridomyces roridus</name>
    <dbReference type="NCBI Taxonomy" id="1738132"/>
    <lineage>
        <taxon>Eukaryota</taxon>
        <taxon>Fungi</taxon>
        <taxon>Dikarya</taxon>
        <taxon>Basidiomycota</taxon>
        <taxon>Agaricomycotina</taxon>
        <taxon>Agaricomycetes</taxon>
        <taxon>Agaricomycetidae</taxon>
        <taxon>Agaricales</taxon>
        <taxon>Marasmiineae</taxon>
        <taxon>Mycenaceae</taxon>
        <taxon>Roridomyces</taxon>
    </lineage>
</organism>
<gene>
    <name evidence="1" type="ORF">FB45DRAFT_1038416</name>
</gene>
<dbReference type="Gene3D" id="3.80.10.10">
    <property type="entry name" value="Ribonuclease Inhibitor"/>
    <property type="match status" value="1"/>
</dbReference>
<name>A0AAD7B448_9AGAR</name>